<dbReference type="InterPro" id="IPR038471">
    <property type="entry name" value="MecA_C_sf"/>
</dbReference>
<keyword evidence="4" id="KW-1185">Reference proteome</keyword>
<dbReference type="RefSeq" id="WP_244680272.1">
    <property type="nucleotide sequence ID" value="NZ_JALIRM010000001.1"/>
</dbReference>
<comment type="similarity">
    <text evidence="1">Belongs to the MecA family.</text>
</comment>
<protein>
    <submittedName>
        <fullName evidence="3">Adapter protein MecA 1/2</fullName>
    </submittedName>
</protein>
<evidence type="ECO:0000313" key="4">
    <source>
        <dbReference type="Proteomes" id="UP001232343"/>
    </source>
</evidence>
<gene>
    <name evidence="3" type="ORF">J2S14_000872</name>
</gene>
<dbReference type="EMBL" id="JAUSUO010000001">
    <property type="protein sequence ID" value="MDQ0342079.1"/>
    <property type="molecule type" value="Genomic_DNA"/>
</dbReference>
<dbReference type="InterPro" id="IPR008681">
    <property type="entry name" value="Neg-reg_MecA"/>
</dbReference>
<dbReference type="PANTHER" id="PTHR39161:SF2">
    <property type="entry name" value="ADAPTER PROTEIN MECA 2"/>
    <property type="match status" value="1"/>
</dbReference>
<proteinExistence type="inferred from homology"/>
<comment type="subunit">
    <text evidence="2">Homodimer.</text>
</comment>
<evidence type="ECO:0000256" key="2">
    <source>
        <dbReference type="ARBA" id="ARBA00011738"/>
    </source>
</evidence>
<name>A0ABU0D0Z9_9BACI</name>
<accession>A0ABU0D0Z9</accession>
<dbReference type="PANTHER" id="PTHR39161">
    <property type="entry name" value="ADAPTER PROTEIN MECA"/>
    <property type="match status" value="1"/>
</dbReference>
<dbReference type="Pfam" id="PF05389">
    <property type="entry name" value="MecA"/>
    <property type="match status" value="1"/>
</dbReference>
<dbReference type="Gene3D" id="3.30.70.1950">
    <property type="match status" value="1"/>
</dbReference>
<evidence type="ECO:0000256" key="1">
    <source>
        <dbReference type="ARBA" id="ARBA00005397"/>
    </source>
</evidence>
<comment type="caution">
    <text evidence="3">The sequence shown here is derived from an EMBL/GenBank/DDBJ whole genome shotgun (WGS) entry which is preliminary data.</text>
</comment>
<dbReference type="Proteomes" id="UP001232343">
    <property type="component" value="Unassembled WGS sequence"/>
</dbReference>
<evidence type="ECO:0000313" key="3">
    <source>
        <dbReference type="EMBL" id="MDQ0342079.1"/>
    </source>
</evidence>
<reference evidence="3 4" key="1">
    <citation type="submission" date="2023-07" db="EMBL/GenBank/DDBJ databases">
        <title>Genomic Encyclopedia of Type Strains, Phase IV (KMG-IV): sequencing the most valuable type-strain genomes for metagenomic binning, comparative biology and taxonomic classification.</title>
        <authorList>
            <person name="Goeker M."/>
        </authorList>
    </citation>
    <scope>NUCLEOTIDE SEQUENCE [LARGE SCALE GENOMIC DNA]</scope>
    <source>
        <strain evidence="3 4">DSM 27848</strain>
    </source>
</reference>
<organism evidence="3 4">
    <name type="scientific">Lederbergia wuyishanensis</name>
    <dbReference type="NCBI Taxonomy" id="1347903"/>
    <lineage>
        <taxon>Bacteria</taxon>
        <taxon>Bacillati</taxon>
        <taxon>Bacillota</taxon>
        <taxon>Bacilli</taxon>
        <taxon>Bacillales</taxon>
        <taxon>Bacillaceae</taxon>
        <taxon>Lederbergia</taxon>
    </lineage>
</organism>
<sequence length="190" mass="21902">MKLERISANQIKYSISFEELSCKGFLQEEMVKDTFIWDSLFDEMLDEASRIYELDTYGAVSIDIYSLTSKELVLILTLDEEDVKDTPTENKKKHHSVNGHVIVAAFDEVENCISMAKRLSNLNAQLLHSSLFFFNSNYFLAINKEGIRQDTLYGICEEYGDLVNMPIVFLEDYGKLLIKDNAIQALNHYF</sequence>